<dbReference type="AlphaFoldDB" id="A0A267DTP3"/>
<keyword evidence="5" id="KW-1185">Reference proteome</keyword>
<sequence>DEKSKSGAGSRPQAAQQSDWKSRMKSRALSAFLRYPRAYVIGSAVTFSVFVVYGPLTFAVLTETWREIKQFQKTVGPNN</sequence>
<evidence type="ECO:0000256" key="2">
    <source>
        <dbReference type="SAM" id="Phobius"/>
    </source>
</evidence>
<evidence type="ECO:0000313" key="4">
    <source>
        <dbReference type="EMBL" id="PAA82780.1"/>
    </source>
</evidence>
<keyword evidence="2" id="KW-1133">Transmembrane helix</keyword>
<proteinExistence type="predicted"/>
<keyword evidence="2" id="KW-0812">Transmembrane</keyword>
<accession>A0A267DTP3</accession>
<protein>
    <submittedName>
        <fullName evidence="3">Uncharacterized protein</fullName>
    </submittedName>
</protein>
<organism evidence="3 5">
    <name type="scientific">Macrostomum lignano</name>
    <dbReference type="NCBI Taxonomy" id="282301"/>
    <lineage>
        <taxon>Eukaryota</taxon>
        <taxon>Metazoa</taxon>
        <taxon>Spiralia</taxon>
        <taxon>Lophotrochozoa</taxon>
        <taxon>Platyhelminthes</taxon>
        <taxon>Rhabditophora</taxon>
        <taxon>Macrostomorpha</taxon>
        <taxon>Macrostomida</taxon>
        <taxon>Macrostomidae</taxon>
        <taxon>Macrostomum</taxon>
    </lineage>
</organism>
<feature type="transmembrane region" description="Helical" evidence="2">
    <location>
        <begin position="38"/>
        <end position="61"/>
    </location>
</feature>
<feature type="region of interest" description="Disordered" evidence="1">
    <location>
        <begin position="1"/>
        <end position="23"/>
    </location>
</feature>
<keyword evidence="2" id="KW-0472">Membrane</keyword>
<dbReference type="EMBL" id="NIVC01003202">
    <property type="protein sequence ID" value="PAA52668.1"/>
    <property type="molecule type" value="Genomic_DNA"/>
</dbReference>
<evidence type="ECO:0000313" key="3">
    <source>
        <dbReference type="EMBL" id="PAA52668.1"/>
    </source>
</evidence>
<reference evidence="3 5" key="1">
    <citation type="submission" date="2017-06" db="EMBL/GenBank/DDBJ databases">
        <title>A platform for efficient transgenesis in Macrostomum lignano, a flatworm model organism for stem cell research.</title>
        <authorList>
            <person name="Berezikov E."/>
        </authorList>
    </citation>
    <scope>NUCLEOTIDE SEQUENCE [LARGE SCALE GENOMIC DNA]</scope>
    <source>
        <strain evidence="3">DV1</strain>
        <tissue evidence="3">Whole organism</tissue>
    </source>
</reference>
<dbReference type="Proteomes" id="UP000215902">
    <property type="component" value="Unassembled WGS sequence"/>
</dbReference>
<feature type="non-terminal residue" evidence="3">
    <location>
        <position position="1"/>
    </location>
</feature>
<comment type="caution">
    <text evidence="3">The sequence shown here is derived from an EMBL/GenBank/DDBJ whole genome shotgun (WGS) entry which is preliminary data.</text>
</comment>
<name>A0A267DTP3_9PLAT</name>
<evidence type="ECO:0000256" key="1">
    <source>
        <dbReference type="SAM" id="MobiDB-lite"/>
    </source>
</evidence>
<evidence type="ECO:0000313" key="5">
    <source>
        <dbReference type="Proteomes" id="UP000215902"/>
    </source>
</evidence>
<gene>
    <name evidence="3" type="ORF">BOX15_Mlig006565g3</name>
    <name evidence="4" type="ORF">BOX15_Mlig029962g4</name>
</gene>
<dbReference type="EMBL" id="NIVC01000452">
    <property type="protein sequence ID" value="PAA82780.1"/>
    <property type="molecule type" value="Genomic_DNA"/>
</dbReference>